<keyword evidence="2" id="KW-0687">Ribonucleoprotein</keyword>
<dbReference type="GO" id="GO:0005840">
    <property type="term" value="C:ribosome"/>
    <property type="evidence" value="ECO:0007669"/>
    <property type="project" value="UniProtKB-KW"/>
</dbReference>
<dbReference type="SUPFAM" id="SSF54736">
    <property type="entry name" value="ClpS-like"/>
    <property type="match status" value="1"/>
</dbReference>
<dbReference type="Pfam" id="PF00542">
    <property type="entry name" value="Ribosomal_L12"/>
    <property type="match status" value="1"/>
</dbReference>
<feature type="domain" description="Large ribosomal subunit protein bL12 C-terminal" evidence="3">
    <location>
        <begin position="67"/>
        <end position="125"/>
    </location>
</feature>
<organism evidence="4">
    <name type="scientific">Candidatus Shikimatogenerans sp. Tcar</name>
    <dbReference type="NCBI Taxonomy" id="3158565"/>
    <lineage>
        <taxon>Bacteria</taxon>
        <taxon>Pseudomonadati</taxon>
        <taxon>Bacteroidota</taxon>
        <taxon>Flavobacteriia</taxon>
        <taxon>Flavobacteriales</taxon>
        <taxon>Candidatus Shikimatogenerans</taxon>
    </lineage>
</organism>
<dbReference type="GO" id="GO:0006412">
    <property type="term" value="P:translation"/>
    <property type="evidence" value="ECO:0007669"/>
    <property type="project" value="InterPro"/>
</dbReference>
<evidence type="ECO:0000256" key="1">
    <source>
        <dbReference type="ARBA" id="ARBA00022980"/>
    </source>
</evidence>
<name>A0AAU7QRX6_9FLAO</name>
<dbReference type="GO" id="GO:0003735">
    <property type="term" value="F:structural constituent of ribosome"/>
    <property type="evidence" value="ECO:0007669"/>
    <property type="project" value="InterPro"/>
</dbReference>
<dbReference type="PANTHER" id="PTHR45987:SF4">
    <property type="entry name" value="LARGE RIBOSOMAL SUBUNIT PROTEIN BL12M"/>
    <property type="match status" value="1"/>
</dbReference>
<dbReference type="InterPro" id="IPR013823">
    <property type="entry name" value="Ribosomal_bL12_C"/>
</dbReference>
<dbReference type="AlphaFoldDB" id="A0AAU7QRX6"/>
<evidence type="ECO:0000259" key="3">
    <source>
        <dbReference type="Pfam" id="PF00542"/>
    </source>
</evidence>
<protein>
    <submittedName>
        <fullName evidence="4">Ribosomal protein L7/L12</fullName>
    </submittedName>
</protein>
<dbReference type="InterPro" id="IPR014719">
    <property type="entry name" value="Ribosomal_bL12_C/ClpS-like"/>
</dbReference>
<evidence type="ECO:0000256" key="2">
    <source>
        <dbReference type="ARBA" id="ARBA00023274"/>
    </source>
</evidence>
<reference evidence="4" key="1">
    <citation type="submission" date="2024-06" db="EMBL/GenBank/DDBJ databases">
        <title>Diversity, functionality, and evolutionary history of bacterial symbionts in false click beetles (Coleoptera, Throscidae).</title>
        <authorList>
            <person name="Wierz J.C."/>
            <person name="Malm H."/>
            <person name="Kaltenpoth M."/>
            <person name="Engl T."/>
        </authorList>
    </citation>
    <scope>NUCLEOTIDE SEQUENCE</scope>
    <source>
        <strain evidence="4">Tcar</strain>
    </source>
</reference>
<gene>
    <name evidence="4" type="ORF">ABNO60_00450</name>
</gene>
<dbReference type="PANTHER" id="PTHR45987">
    <property type="entry name" value="39S RIBOSOMAL PROTEIN L12"/>
    <property type="match status" value="1"/>
</dbReference>
<dbReference type="GO" id="GO:1990904">
    <property type="term" value="C:ribonucleoprotein complex"/>
    <property type="evidence" value="ECO:0007669"/>
    <property type="project" value="UniProtKB-KW"/>
</dbReference>
<sequence>MSKKLKNIAKKILKLNVLEIQKILNIFNKKYNLNIDNMNFSNNNTKINNNIINNNNNKSKKKNKKYKLIIKSSGDSKLSTIKLIKEITNLSLIESKKIVDNIPNVIKDNLSLIEVEKLKKKFDNINVDTEIK</sequence>
<dbReference type="GO" id="GO:0003729">
    <property type="term" value="F:mRNA binding"/>
    <property type="evidence" value="ECO:0007669"/>
    <property type="project" value="TreeGrafter"/>
</dbReference>
<dbReference type="InterPro" id="IPR000206">
    <property type="entry name" value="Ribosomal_bL12"/>
</dbReference>
<keyword evidence="1 4" id="KW-0689">Ribosomal protein</keyword>
<evidence type="ECO:0000313" key="4">
    <source>
        <dbReference type="EMBL" id="XBT18608.1"/>
    </source>
</evidence>
<accession>A0AAU7QRX6</accession>
<proteinExistence type="predicted"/>
<dbReference type="EMBL" id="CP157896">
    <property type="protein sequence ID" value="XBT18608.1"/>
    <property type="molecule type" value="Genomic_DNA"/>
</dbReference>
<dbReference type="Gene3D" id="3.30.1390.10">
    <property type="match status" value="1"/>
</dbReference>